<evidence type="ECO:0000256" key="1">
    <source>
        <dbReference type="ARBA" id="ARBA00006484"/>
    </source>
</evidence>
<evidence type="ECO:0000256" key="4">
    <source>
        <dbReference type="SAM" id="MobiDB-lite"/>
    </source>
</evidence>
<feature type="region of interest" description="Disordered" evidence="4">
    <location>
        <begin position="49"/>
        <end position="84"/>
    </location>
</feature>
<dbReference type="PANTHER" id="PTHR43544">
    <property type="entry name" value="SHORT-CHAIN DEHYDROGENASE/REDUCTASE"/>
    <property type="match status" value="1"/>
</dbReference>
<dbReference type="InterPro" id="IPR002347">
    <property type="entry name" value="SDR_fam"/>
</dbReference>
<comment type="similarity">
    <text evidence="1">Belongs to the short-chain dehydrogenases/reductases (SDR) family.</text>
</comment>
<gene>
    <name evidence="5" type="primary">gsfK_1</name>
    <name evidence="5" type="ORF">DIS24_g5988</name>
</gene>
<keyword evidence="3" id="KW-0560">Oxidoreductase</keyword>
<dbReference type="InterPro" id="IPR036291">
    <property type="entry name" value="NAD(P)-bd_dom_sf"/>
</dbReference>
<dbReference type="Gene3D" id="3.40.50.720">
    <property type="entry name" value="NAD(P)-binding Rossmann-like Domain"/>
    <property type="match status" value="1"/>
</dbReference>
<comment type="caution">
    <text evidence="5">The sequence shown here is derived from an EMBL/GenBank/DDBJ whole genome shotgun (WGS) entry which is preliminary data.</text>
</comment>
<reference evidence="5" key="1">
    <citation type="submission" date="2023-06" db="EMBL/GenBank/DDBJ databases">
        <title>Multi-omics analyses reveal the molecular pathogenesis toolkit of Lasiodiplodia hormozganensis, a cross-kingdom pathogen.</title>
        <authorList>
            <person name="Felix C."/>
            <person name="Meneses R."/>
            <person name="Goncalves M.F.M."/>
            <person name="Tilleman L."/>
            <person name="Duarte A.S."/>
            <person name="Jorrin-Novo J.V."/>
            <person name="Van De Peer Y."/>
            <person name="Deforce D."/>
            <person name="Van Nieuwerburgh F."/>
            <person name="Esteves A.C."/>
            <person name="Alves A."/>
        </authorList>
    </citation>
    <scope>NUCLEOTIDE SEQUENCE</scope>
    <source>
        <strain evidence="5">CBS 339.90</strain>
    </source>
</reference>
<dbReference type="AlphaFoldDB" id="A0AA39YJ62"/>
<dbReference type="GO" id="GO:0016491">
    <property type="term" value="F:oxidoreductase activity"/>
    <property type="evidence" value="ECO:0007669"/>
    <property type="project" value="UniProtKB-KW"/>
</dbReference>
<keyword evidence="2" id="KW-0521">NADP</keyword>
<evidence type="ECO:0000313" key="5">
    <source>
        <dbReference type="EMBL" id="KAK0653568.1"/>
    </source>
</evidence>
<dbReference type="EMBL" id="JAUJDW010000027">
    <property type="protein sequence ID" value="KAK0653568.1"/>
    <property type="molecule type" value="Genomic_DNA"/>
</dbReference>
<dbReference type="PANTHER" id="PTHR43544:SF7">
    <property type="entry name" value="NADB-LER2"/>
    <property type="match status" value="1"/>
</dbReference>
<organism evidence="5 6">
    <name type="scientific">Lasiodiplodia hormozganensis</name>
    <dbReference type="NCBI Taxonomy" id="869390"/>
    <lineage>
        <taxon>Eukaryota</taxon>
        <taxon>Fungi</taxon>
        <taxon>Dikarya</taxon>
        <taxon>Ascomycota</taxon>
        <taxon>Pezizomycotina</taxon>
        <taxon>Dothideomycetes</taxon>
        <taxon>Dothideomycetes incertae sedis</taxon>
        <taxon>Botryosphaeriales</taxon>
        <taxon>Botryosphaeriaceae</taxon>
        <taxon>Lasiodiplodia</taxon>
    </lineage>
</organism>
<name>A0AA39YJ62_9PEZI</name>
<protein>
    <submittedName>
        <fullName evidence="5">Short chain dehydrogenase gsfK</fullName>
    </submittedName>
</protein>
<dbReference type="InterPro" id="IPR051468">
    <property type="entry name" value="Fungal_SecMetab_SDRs"/>
</dbReference>
<dbReference type="Proteomes" id="UP001175001">
    <property type="component" value="Unassembled WGS sequence"/>
</dbReference>
<evidence type="ECO:0000313" key="6">
    <source>
        <dbReference type="Proteomes" id="UP001175001"/>
    </source>
</evidence>
<dbReference type="Pfam" id="PF00106">
    <property type="entry name" value="adh_short"/>
    <property type="match status" value="1"/>
</dbReference>
<dbReference type="SUPFAM" id="SSF51735">
    <property type="entry name" value="NAD(P)-binding Rossmann-fold domains"/>
    <property type="match status" value="1"/>
</dbReference>
<dbReference type="GO" id="GO:0005737">
    <property type="term" value="C:cytoplasm"/>
    <property type="evidence" value="ECO:0007669"/>
    <property type="project" value="TreeGrafter"/>
</dbReference>
<evidence type="ECO:0000256" key="2">
    <source>
        <dbReference type="ARBA" id="ARBA00022857"/>
    </source>
</evidence>
<feature type="compositionally biased region" description="Polar residues" evidence="4">
    <location>
        <begin position="70"/>
        <end position="79"/>
    </location>
</feature>
<sequence length="289" mass="30730">MPPNTTTCLITGANRGIGRGLVAAYLARPHHTVIAAVRDPAHPTAQSLHDLVPHASSPPGPPPPPPSPSATSEQNGHDQSSSSSRLILLQMDCASSTSIAAAFAQLTNVHGIRALDIVVANAGVGFATGRPLAAEGRDELQRFVDVNAHGPLEVFGGALGLMREAGKKAPGRKPRFMLVSSNLGSFELMGKAWGYGLYGASKAMANFLVKWLALENAGEVVVFAVHPGPVKTDMGDRAIQELEKMGVDLNLRWLEVEESVRGLQTLIDDAESKNLNGRFFQHDGIELPW</sequence>
<feature type="compositionally biased region" description="Pro residues" evidence="4">
    <location>
        <begin position="56"/>
        <end position="68"/>
    </location>
</feature>
<proteinExistence type="inferred from homology"/>
<keyword evidence="6" id="KW-1185">Reference proteome</keyword>
<accession>A0AA39YJ62</accession>
<dbReference type="PRINTS" id="PR00081">
    <property type="entry name" value="GDHRDH"/>
</dbReference>
<evidence type="ECO:0000256" key="3">
    <source>
        <dbReference type="ARBA" id="ARBA00023002"/>
    </source>
</evidence>